<dbReference type="AlphaFoldDB" id="A0AAV6XIY2"/>
<evidence type="ECO:0000256" key="10">
    <source>
        <dbReference type="ARBA" id="ARBA00061483"/>
    </source>
</evidence>
<keyword evidence="7 13" id="KW-0472">Membrane</keyword>
<evidence type="ECO:0000256" key="13">
    <source>
        <dbReference type="SAM" id="Phobius"/>
    </source>
</evidence>
<dbReference type="SUPFAM" id="SSF50952">
    <property type="entry name" value="Soluble quinoprotein glucose dehydrogenase"/>
    <property type="match status" value="1"/>
</dbReference>
<keyword evidence="6" id="KW-0560">Oxidoreductase</keyword>
<comment type="similarity">
    <text evidence="10">Belongs to the PQQ oxidoreductase GdhB family.</text>
</comment>
<dbReference type="PANTHER" id="PTHR19328">
    <property type="entry name" value="HEDGEHOG-INTERACTING PROTEIN"/>
    <property type="match status" value="1"/>
</dbReference>
<evidence type="ECO:0000256" key="9">
    <source>
        <dbReference type="ARBA" id="ARBA00023288"/>
    </source>
</evidence>
<feature type="coiled-coil region" evidence="11">
    <location>
        <begin position="92"/>
        <end position="119"/>
    </location>
</feature>
<keyword evidence="3" id="KW-1003">Cell membrane</keyword>
<evidence type="ECO:0000313" key="16">
    <source>
        <dbReference type="Proteomes" id="UP000826271"/>
    </source>
</evidence>
<dbReference type="Pfam" id="PF07995">
    <property type="entry name" value="GSDH"/>
    <property type="match status" value="1"/>
</dbReference>
<comment type="caution">
    <text evidence="15">The sequence shown here is derived from an EMBL/GenBank/DDBJ whole genome shotgun (WGS) entry which is preliminary data.</text>
</comment>
<sequence length="902" mass="99522">MLEHRQMWDTERIDSGRKEARLKSDAASKAFLAELDDDQKKRTKDDKKKRRNKKNRMKNKDPKMTNRDELHDQTTTATEKILPQSASDDDAAADALRMLEEERKLAENLEYQRQIENEAKHNCLADQMILEESESSFLVGSIECKIPMVGLSNVVHFSCSFLKSDFLLLCLFIYFCFEFAEFGIMGGSNLKIILFLNLLQFLNSYFAMPLCTDSRAPFSPRSPLQFCPYNTTTCCNSTDDLALKTQFESMNISDSGCASLLKSVLCADLVLFYVYILLHLKYFASHHLQRCDQFSAELFRVNDSVPRELPVLCNSTVSSNSTQSNQARNNFCSQIWNTCQNVSILNSPFAASLQGRAGAPRPSNSTRLTDLWQSQTDFCDALGGASDSGSACFAGAFVTLNNTGPSTPPSGMCLEKIGNVTFINMVPHPDGSNRAFFSNQQGKIWLATIPQVGSGGMLDLDEANPFLDITDEVHFDTQFGLLGIALHPNFVENGRLFASFNCDKAKWPNCAGRCACNSDVNCDPSKLGPDNGAQPCQYQSVIAEFSANSTTNQPSSATSASPSEVRRIFTMGLPFTSHHGGQILFGPEDGHLYLMMGDGGGVGDPYNFAQNKKSLLGKIMRFDIDNIPSATEVGQLGLWGNYSVPNDNPYTVDKELQKEIWALGLRNPWRCSFDSARPSYFICADVGQDLYEEVNLITKDGNYGWRAYEGRSLYTPSQSPGGNTSVGSIRPIFPVMGYNHSEVNTNEGSASITGGYFYRSLTDPCLYGRYLFADLYAGAIWAGTENPVNSGNFTSSKISFNCARDSPLNCAFTPGSSLPALSYIFFFGEDNNKDVYLLTNSGVYRVVRASRCGYTCSRENASGASSPGPPPSPSEANLLRGSHEAFLLVLISFLCLFVMNFV</sequence>
<feature type="transmembrane region" description="Helical" evidence="13">
    <location>
        <begin position="166"/>
        <end position="186"/>
    </location>
</feature>
<evidence type="ECO:0000256" key="5">
    <source>
        <dbReference type="ARBA" id="ARBA00022891"/>
    </source>
</evidence>
<evidence type="ECO:0000313" key="15">
    <source>
        <dbReference type="EMBL" id="KAG8379090.1"/>
    </source>
</evidence>
<keyword evidence="11" id="KW-0175">Coiled coil</keyword>
<keyword evidence="13" id="KW-1133">Transmembrane helix</keyword>
<evidence type="ECO:0000256" key="7">
    <source>
        <dbReference type="ARBA" id="ARBA00023136"/>
    </source>
</evidence>
<evidence type="ECO:0000256" key="1">
    <source>
        <dbReference type="ARBA" id="ARBA00001931"/>
    </source>
</evidence>
<reference evidence="15" key="1">
    <citation type="submission" date="2019-10" db="EMBL/GenBank/DDBJ databases">
        <authorList>
            <person name="Zhang R."/>
            <person name="Pan Y."/>
            <person name="Wang J."/>
            <person name="Ma R."/>
            <person name="Yu S."/>
        </authorList>
    </citation>
    <scope>NUCLEOTIDE SEQUENCE</scope>
    <source>
        <strain evidence="15">LA-IB0</strain>
        <tissue evidence="15">Leaf</tissue>
    </source>
</reference>
<dbReference type="InterPro" id="IPR012938">
    <property type="entry name" value="Glc/Sorbosone_DH"/>
</dbReference>
<name>A0AAV6XIY2_9LAMI</name>
<feature type="compositionally biased region" description="Basic residues" evidence="12">
    <location>
        <begin position="47"/>
        <end position="57"/>
    </location>
</feature>
<dbReference type="GO" id="GO:0016491">
    <property type="term" value="F:oxidoreductase activity"/>
    <property type="evidence" value="ECO:0007669"/>
    <property type="project" value="UniProtKB-KW"/>
</dbReference>
<keyword evidence="9" id="KW-0449">Lipoprotein</keyword>
<gene>
    <name evidence="15" type="ORF">BUALT_Bualt07G0052000</name>
</gene>
<dbReference type="PANTHER" id="PTHR19328:SF13">
    <property type="entry name" value="HIPL1 PROTEIN"/>
    <property type="match status" value="1"/>
</dbReference>
<evidence type="ECO:0000256" key="12">
    <source>
        <dbReference type="SAM" id="MobiDB-lite"/>
    </source>
</evidence>
<feature type="region of interest" description="Disordered" evidence="12">
    <location>
        <begin position="1"/>
        <end position="88"/>
    </location>
</feature>
<keyword evidence="16" id="KW-1185">Reference proteome</keyword>
<keyword evidence="5" id="KW-0634">PQQ</keyword>
<organism evidence="15 16">
    <name type="scientific">Buddleja alternifolia</name>
    <dbReference type="NCBI Taxonomy" id="168488"/>
    <lineage>
        <taxon>Eukaryota</taxon>
        <taxon>Viridiplantae</taxon>
        <taxon>Streptophyta</taxon>
        <taxon>Embryophyta</taxon>
        <taxon>Tracheophyta</taxon>
        <taxon>Spermatophyta</taxon>
        <taxon>Magnoliopsida</taxon>
        <taxon>eudicotyledons</taxon>
        <taxon>Gunneridae</taxon>
        <taxon>Pentapetalae</taxon>
        <taxon>asterids</taxon>
        <taxon>lamiids</taxon>
        <taxon>Lamiales</taxon>
        <taxon>Scrophulariaceae</taxon>
        <taxon>Buddlejeae</taxon>
        <taxon>Buddleja</taxon>
    </lineage>
</organism>
<feature type="compositionally biased region" description="Basic and acidic residues" evidence="12">
    <location>
        <begin position="58"/>
        <end position="72"/>
    </location>
</feature>
<evidence type="ECO:0000256" key="11">
    <source>
        <dbReference type="SAM" id="Coils"/>
    </source>
</evidence>
<dbReference type="GO" id="GO:0005886">
    <property type="term" value="C:plasma membrane"/>
    <property type="evidence" value="ECO:0007669"/>
    <property type="project" value="UniProtKB-SubCell"/>
</dbReference>
<keyword evidence="4" id="KW-0732">Signal</keyword>
<protein>
    <recommendedName>
        <fullName evidence="14">Glucose/Sorbosone dehydrogenase domain-containing protein</fullName>
    </recommendedName>
</protein>
<evidence type="ECO:0000256" key="3">
    <source>
        <dbReference type="ARBA" id="ARBA00022475"/>
    </source>
</evidence>
<comment type="subcellular location">
    <subcellularLocation>
        <location evidence="2">Cell membrane</location>
        <topology evidence="2">Lipid-anchor</topology>
    </subcellularLocation>
</comment>
<dbReference type="Proteomes" id="UP000826271">
    <property type="component" value="Unassembled WGS sequence"/>
</dbReference>
<dbReference type="InterPro" id="IPR011041">
    <property type="entry name" value="Quinoprot_gluc/sorb_DH_b-prop"/>
</dbReference>
<proteinExistence type="inferred from homology"/>
<accession>A0AAV6XIY2</accession>
<evidence type="ECO:0000256" key="6">
    <source>
        <dbReference type="ARBA" id="ARBA00023002"/>
    </source>
</evidence>
<comment type="cofactor">
    <cofactor evidence="1">
        <name>pyrroloquinoline quinone</name>
        <dbReference type="ChEBI" id="CHEBI:58442"/>
    </cofactor>
</comment>
<feature type="domain" description="Glucose/Sorbosone dehydrogenase" evidence="14">
    <location>
        <begin position="467"/>
        <end position="733"/>
    </location>
</feature>
<dbReference type="Gene3D" id="2.120.10.30">
    <property type="entry name" value="TolB, C-terminal domain"/>
    <property type="match status" value="1"/>
</dbReference>
<keyword evidence="13" id="KW-0812">Transmembrane</keyword>
<evidence type="ECO:0000256" key="2">
    <source>
        <dbReference type="ARBA" id="ARBA00004193"/>
    </source>
</evidence>
<evidence type="ECO:0000256" key="4">
    <source>
        <dbReference type="ARBA" id="ARBA00022729"/>
    </source>
</evidence>
<evidence type="ECO:0000256" key="8">
    <source>
        <dbReference type="ARBA" id="ARBA00023180"/>
    </source>
</evidence>
<feature type="compositionally biased region" description="Basic and acidic residues" evidence="12">
    <location>
        <begin position="1"/>
        <end position="26"/>
    </location>
</feature>
<dbReference type="EMBL" id="WHWC01000007">
    <property type="protein sequence ID" value="KAG8379090.1"/>
    <property type="molecule type" value="Genomic_DNA"/>
</dbReference>
<keyword evidence="8" id="KW-0325">Glycoprotein</keyword>
<evidence type="ECO:0000259" key="14">
    <source>
        <dbReference type="Pfam" id="PF07995"/>
    </source>
</evidence>
<dbReference type="FunFam" id="2.120.10.30:FF:000067">
    <property type="entry name" value="HHIP-like 1"/>
    <property type="match status" value="1"/>
</dbReference>
<dbReference type="InterPro" id="IPR011042">
    <property type="entry name" value="6-blade_b-propeller_TolB-like"/>
</dbReference>